<organism evidence="1 2">
    <name type="scientific">Racocetra persica</name>
    <dbReference type="NCBI Taxonomy" id="160502"/>
    <lineage>
        <taxon>Eukaryota</taxon>
        <taxon>Fungi</taxon>
        <taxon>Fungi incertae sedis</taxon>
        <taxon>Mucoromycota</taxon>
        <taxon>Glomeromycotina</taxon>
        <taxon>Glomeromycetes</taxon>
        <taxon>Diversisporales</taxon>
        <taxon>Gigasporaceae</taxon>
        <taxon>Racocetra</taxon>
    </lineage>
</organism>
<protein>
    <submittedName>
        <fullName evidence="1">28965_t:CDS:1</fullName>
    </submittedName>
</protein>
<proteinExistence type="predicted"/>
<evidence type="ECO:0000313" key="2">
    <source>
        <dbReference type="Proteomes" id="UP000789920"/>
    </source>
</evidence>
<name>A0ACA9S976_9GLOM</name>
<comment type="caution">
    <text evidence="1">The sequence shown here is derived from an EMBL/GenBank/DDBJ whole genome shotgun (WGS) entry which is preliminary data.</text>
</comment>
<reference evidence="1" key="1">
    <citation type="submission" date="2021-06" db="EMBL/GenBank/DDBJ databases">
        <authorList>
            <person name="Kallberg Y."/>
            <person name="Tangrot J."/>
            <person name="Rosling A."/>
        </authorList>
    </citation>
    <scope>NUCLEOTIDE SEQUENCE</scope>
    <source>
        <strain evidence="1">MA461A</strain>
    </source>
</reference>
<gene>
    <name evidence="1" type="ORF">RPERSI_LOCUS27765</name>
</gene>
<accession>A0ACA9S976</accession>
<dbReference type="EMBL" id="CAJVQC010098911">
    <property type="protein sequence ID" value="CAG8830309.1"/>
    <property type="molecule type" value="Genomic_DNA"/>
</dbReference>
<evidence type="ECO:0000313" key="1">
    <source>
        <dbReference type="EMBL" id="CAG8830309.1"/>
    </source>
</evidence>
<dbReference type="Proteomes" id="UP000789920">
    <property type="component" value="Unassembled WGS sequence"/>
</dbReference>
<sequence length="152" mass="17688">FKLIRSEIDLLVTAHKNQLNHTYSSNNNWERIKTIIDLLYPVLEATEYLSGSSYPTIFDVRLTVEEQKTEQPPEEELDLYLSLPMCQTNPLSWWEQNEYRFPILAVIETSVPYEEAFSVAAETITKVRSCLLSETAQALLCLKSWMKQNIRI</sequence>
<feature type="non-terminal residue" evidence="1">
    <location>
        <position position="1"/>
    </location>
</feature>
<keyword evidence="2" id="KW-1185">Reference proteome</keyword>